<reference evidence="1 2" key="1">
    <citation type="journal article" date="2021" name="BMC Genomics">
        <title>Datura genome reveals duplications of psychoactive alkaloid biosynthetic genes and high mutation rate following tissue culture.</title>
        <authorList>
            <person name="Rajewski A."/>
            <person name="Carter-House D."/>
            <person name="Stajich J."/>
            <person name="Litt A."/>
        </authorList>
    </citation>
    <scope>NUCLEOTIDE SEQUENCE [LARGE SCALE GENOMIC DNA]</scope>
    <source>
        <strain evidence="1">AR-01</strain>
    </source>
</reference>
<dbReference type="Proteomes" id="UP000823775">
    <property type="component" value="Unassembled WGS sequence"/>
</dbReference>
<evidence type="ECO:0000313" key="2">
    <source>
        <dbReference type="Proteomes" id="UP000823775"/>
    </source>
</evidence>
<organism evidence="1 2">
    <name type="scientific">Datura stramonium</name>
    <name type="common">Jimsonweed</name>
    <name type="synonym">Common thornapple</name>
    <dbReference type="NCBI Taxonomy" id="4076"/>
    <lineage>
        <taxon>Eukaryota</taxon>
        <taxon>Viridiplantae</taxon>
        <taxon>Streptophyta</taxon>
        <taxon>Embryophyta</taxon>
        <taxon>Tracheophyta</taxon>
        <taxon>Spermatophyta</taxon>
        <taxon>Magnoliopsida</taxon>
        <taxon>eudicotyledons</taxon>
        <taxon>Gunneridae</taxon>
        <taxon>Pentapetalae</taxon>
        <taxon>asterids</taxon>
        <taxon>lamiids</taxon>
        <taxon>Solanales</taxon>
        <taxon>Solanaceae</taxon>
        <taxon>Solanoideae</taxon>
        <taxon>Datureae</taxon>
        <taxon>Datura</taxon>
    </lineage>
</organism>
<protein>
    <submittedName>
        <fullName evidence="1">Uncharacterized protein</fullName>
    </submittedName>
</protein>
<accession>A0ABS8TJT8</accession>
<name>A0ABS8TJT8_DATST</name>
<comment type="caution">
    <text evidence="1">The sequence shown here is derived from an EMBL/GenBank/DDBJ whole genome shotgun (WGS) entry which is preliminary data.</text>
</comment>
<dbReference type="EMBL" id="JACEIK010001685">
    <property type="protein sequence ID" value="MCD7471458.1"/>
    <property type="molecule type" value="Genomic_DNA"/>
</dbReference>
<keyword evidence="2" id="KW-1185">Reference proteome</keyword>
<evidence type="ECO:0000313" key="1">
    <source>
        <dbReference type="EMBL" id="MCD7471458.1"/>
    </source>
</evidence>
<sequence length="122" mass="13725">MLPIVNWDTPESSIYVWCETFSIGASIISEVLGFRNPWRLSSESEMLMEMGNDLEAIKKKSRSRDKFLVRKWNGIKRLLGTVAPYLIISKVSREDAKEFSLLSGLDTENCDFSRIGGDGASS</sequence>
<gene>
    <name evidence="1" type="ORF">HAX54_011910</name>
</gene>
<proteinExistence type="predicted"/>